<name>A0A5B8L200_9HYPH</name>
<dbReference type="Gene3D" id="3.40.50.1820">
    <property type="entry name" value="alpha/beta hydrolase"/>
    <property type="match status" value="1"/>
</dbReference>
<sequence length="305" mass="32729">MASASGAARRERGSLEASPLDEARDVSFDASDGFPLRGTLATGPGQGPLVLISAATGVPSGYYAKFARALVEAGAGAVLAYDYRGMPGSPKPPGWRGALRMKDWGLKDMPAALAALESHAPGRPVVGVGQSFGGQALGICGVADRFERYAMVAALSGYWRNMQNPLKVFLAMNALGLPVTTLAGRTLPFMGLGEAIPATIYRDWARWCRSPDYFMSDPGLPETDRFEAVTTPILAVRHPDDPWGTEKAVEALLGFYRNAPIERLALGPQDAGGEPVGHLGFFRSRFAETLWPPVIDWLLRGELRR</sequence>
<dbReference type="Pfam" id="PF12146">
    <property type="entry name" value="Hydrolase_4"/>
    <property type="match status" value="1"/>
</dbReference>
<reference evidence="3" key="1">
    <citation type="submission" date="2020-04" db="EMBL/GenBank/DDBJ databases">
        <title>Nitratireductor sp. nov. isolated from mangrove soil.</title>
        <authorList>
            <person name="Ye Y."/>
        </authorList>
    </citation>
    <scope>NUCLEOTIDE SEQUENCE</scope>
    <source>
        <strain evidence="3">SY7</strain>
    </source>
</reference>
<dbReference type="AlphaFoldDB" id="A0A5B8L200"/>
<evidence type="ECO:0000256" key="1">
    <source>
        <dbReference type="SAM" id="MobiDB-lite"/>
    </source>
</evidence>
<dbReference type="PIRSF" id="PIRSF037442">
    <property type="entry name" value="UCP037442_abhydr"/>
    <property type="match status" value="1"/>
</dbReference>
<evidence type="ECO:0000313" key="4">
    <source>
        <dbReference type="Proteomes" id="UP000321389"/>
    </source>
</evidence>
<dbReference type="GO" id="GO:0016787">
    <property type="term" value="F:hydrolase activity"/>
    <property type="evidence" value="ECO:0007669"/>
    <property type="project" value="UniProtKB-KW"/>
</dbReference>
<organism evidence="3 4">
    <name type="scientific">Nitratireductor mangrovi</name>
    <dbReference type="NCBI Taxonomy" id="2599600"/>
    <lineage>
        <taxon>Bacteria</taxon>
        <taxon>Pseudomonadati</taxon>
        <taxon>Pseudomonadota</taxon>
        <taxon>Alphaproteobacteria</taxon>
        <taxon>Hyphomicrobiales</taxon>
        <taxon>Phyllobacteriaceae</taxon>
        <taxon>Nitratireductor</taxon>
    </lineage>
</organism>
<evidence type="ECO:0000313" key="3">
    <source>
        <dbReference type="EMBL" id="QDZ01956.1"/>
    </source>
</evidence>
<dbReference type="EMBL" id="CP042301">
    <property type="protein sequence ID" value="QDZ01956.1"/>
    <property type="molecule type" value="Genomic_DNA"/>
</dbReference>
<accession>A0A5B8L200</accession>
<dbReference type="OrthoDB" id="9785076at2"/>
<dbReference type="Proteomes" id="UP000321389">
    <property type="component" value="Chromosome"/>
</dbReference>
<dbReference type="InterPro" id="IPR022742">
    <property type="entry name" value="Hydrolase_4"/>
</dbReference>
<keyword evidence="3" id="KW-0378">Hydrolase</keyword>
<dbReference type="InterPro" id="IPR029058">
    <property type="entry name" value="AB_hydrolase_fold"/>
</dbReference>
<dbReference type="SUPFAM" id="SSF53474">
    <property type="entry name" value="alpha/beta-Hydrolases"/>
    <property type="match status" value="1"/>
</dbReference>
<proteinExistence type="predicted"/>
<feature type="domain" description="Serine aminopeptidase S33" evidence="2">
    <location>
        <begin position="59"/>
        <end position="136"/>
    </location>
</feature>
<gene>
    <name evidence="3" type="ORF">FQ775_17095</name>
</gene>
<keyword evidence="4" id="KW-1185">Reference proteome</keyword>
<dbReference type="KEGG" id="niy:FQ775_17095"/>
<feature type="region of interest" description="Disordered" evidence="1">
    <location>
        <begin position="1"/>
        <end position="22"/>
    </location>
</feature>
<evidence type="ECO:0000259" key="2">
    <source>
        <dbReference type="Pfam" id="PF12146"/>
    </source>
</evidence>
<dbReference type="InterPro" id="IPR017208">
    <property type="entry name" value="UCP037442_abhydr"/>
</dbReference>
<protein>
    <submittedName>
        <fullName evidence="3">Alpha/beta fold hydrolase</fullName>
    </submittedName>
</protein>